<dbReference type="InterPro" id="IPR011993">
    <property type="entry name" value="PH-like_dom_sf"/>
</dbReference>
<dbReference type="InterPro" id="IPR048994">
    <property type="entry name" value="PH-GRAM_MTMR6-9"/>
</dbReference>
<name>A0A0N5CES2_STREA</name>
<dbReference type="Pfam" id="PF21098">
    <property type="entry name" value="PH-GRAM_MTMR6-like"/>
    <property type="match status" value="1"/>
</dbReference>
<comment type="similarity">
    <text evidence="1">Belongs to the protein-tyrosine phosphatase family. Non-receptor class myotubularin subfamily.</text>
</comment>
<dbReference type="PROSITE" id="PS51339">
    <property type="entry name" value="PPASE_MYOTUBULARIN"/>
    <property type="match status" value="1"/>
</dbReference>
<dbReference type="PANTHER" id="PTHR10807">
    <property type="entry name" value="MYOTUBULARIN-RELATED"/>
    <property type="match status" value="1"/>
</dbReference>
<evidence type="ECO:0000256" key="2">
    <source>
        <dbReference type="ARBA" id="ARBA00048287"/>
    </source>
</evidence>
<accession>A0A0N5CES2</accession>
<dbReference type="Proteomes" id="UP000046392">
    <property type="component" value="Unplaced"/>
</dbReference>
<evidence type="ECO:0000259" key="5">
    <source>
        <dbReference type="PROSITE" id="PS51339"/>
    </source>
</evidence>
<comment type="catalytic activity">
    <reaction evidence="2">
        <text>N(6)-acetyl-L-lysyl-[histone] + H2O = L-lysyl-[histone] + acetate</text>
        <dbReference type="Rhea" id="RHEA:58196"/>
        <dbReference type="Rhea" id="RHEA-COMP:9845"/>
        <dbReference type="Rhea" id="RHEA-COMP:11338"/>
        <dbReference type="ChEBI" id="CHEBI:15377"/>
        <dbReference type="ChEBI" id="CHEBI:29969"/>
        <dbReference type="ChEBI" id="CHEBI:30089"/>
        <dbReference type="ChEBI" id="CHEBI:61930"/>
        <dbReference type="EC" id="3.5.1.98"/>
    </reaction>
</comment>
<dbReference type="GO" id="GO:0046856">
    <property type="term" value="P:phosphatidylinositol dephosphorylation"/>
    <property type="evidence" value="ECO:0007669"/>
    <property type="project" value="TreeGrafter"/>
</dbReference>
<dbReference type="GO" id="GO:0004438">
    <property type="term" value="F:phosphatidylinositol-3-phosphate phosphatase activity"/>
    <property type="evidence" value="ECO:0007669"/>
    <property type="project" value="TreeGrafter"/>
</dbReference>
<evidence type="ECO:0000256" key="4">
    <source>
        <dbReference type="PIRSR" id="PIRSR630564-2"/>
    </source>
</evidence>
<evidence type="ECO:0000256" key="3">
    <source>
        <dbReference type="PIRSR" id="PIRSR630564-1"/>
    </source>
</evidence>
<dbReference type="InterPro" id="IPR023696">
    <property type="entry name" value="Ureohydrolase_dom_sf"/>
</dbReference>
<feature type="binding site" evidence="4">
    <location>
        <begin position="294"/>
        <end position="295"/>
    </location>
    <ligand>
        <name>substrate</name>
    </ligand>
</feature>
<dbReference type="CDD" id="cd00065">
    <property type="entry name" value="FYVE_like_SF"/>
    <property type="match status" value="1"/>
</dbReference>
<proteinExistence type="inferred from homology"/>
<sequence length="1133" mass="130770">MLFTDIGIKKFHKIYLQPSRFTSKLEILGSVHVTSSHVIFTGESRKNELWVSTGLISTIDKDVESGPRYKILVKTKHFLTLVFIASKDRECQELYDALVRASIITNISEVFAFRNKKPDINEKDNTLNHILNWKRLDWKHEFRRQKLSSHWKRSNFNHDFEKCDTYPCDLWFPSKVSVQILIGSSKYRARSRLPILTYFNYKNNASICISSKFVQEYSASCIEDDDLIKAICEANNNKKQLYIVDIQNFTINNKISNTDRNEEDLVIDVNDEFEEIIHKKEESNITTYYFDISNIHVIRKSHGKLIQATQCEGSQSDYLNLLDESEWHKHIKAVLDCSRFIFASVSDGISCVVQCTNGWDRAIQTTSLAELMLDPFYRTIKGFQILIEKDWLGLGHKFSDRCGHVTAVNQEMKLEVSPIFTLFLDCVHQIMRQNPRAFEFNERWLIEINEYVYSCEYGTFIGNCEKDRNDLKVVETTPSVWDYFDEHINDYKNPFYDSSIDTITNLSTHPSDLDVWLSLYNRYDTGILPRESIEELVSSFNDHINAAKLLIKPPKYQSIFNVISCSDPACGQEFNCVLDRRINCNYCGLIYCKKCLKCKNSINICLLCSRNFNEIHQLQKDIENLNPEFSKHFNTWDKDHIEIPERLTSILCGLNNSNILSNVNVLESVDGNLEDVYLNHPREFVDEFKNACSKSNEEMLKYCEDHEDIYINKDSYTCALRSVGCCVKLMETLLNNPGSNGFAAVRPPGHHAYGNYPNGFCFFNNAAICAKKAVKNGVKRVLIIDWDVHAGQGTQFSIEGTEGITLISIHRYEDGCFWPNLEESGVSSIEKFKNTINIPLNETGLGDFEYLAIFHKIILPYICDYKPELIIVSCGFDAAIGDPEGEMKVSPYGYGLLTRLLTSTEISLCMLLEGGYFIESVKESCLKVIESLIEKEPFNYVSNKLLEKNSENFTCYLYSTMRNICSHNHLINDILLLLEKYHYINKLQPIKYTIIDDYKGSRNVPKPYPMKNLYIPHTVEKKEKLLNELKNSLVNGKFTLVGNEILINFGSNCVSFTDKLNTKHVININSLQQAAFIVYCFILTNICRWEIPGKTMDFTHWIQSFTEKQTIVDDDFFLTSLHSLSLKYNLIIF</sequence>
<dbReference type="InterPro" id="IPR029021">
    <property type="entry name" value="Prot-tyrosine_phosphatase-like"/>
</dbReference>
<feature type="active site" description="Phosphocysteine intermediate" evidence="3">
    <location>
        <position position="355"/>
    </location>
</feature>
<dbReference type="PRINTS" id="PR01270">
    <property type="entry name" value="HDASUPER"/>
</dbReference>
<dbReference type="InterPro" id="IPR000286">
    <property type="entry name" value="HDACs"/>
</dbReference>
<keyword evidence="6" id="KW-1185">Reference proteome</keyword>
<evidence type="ECO:0000313" key="6">
    <source>
        <dbReference type="Proteomes" id="UP000046392"/>
    </source>
</evidence>
<dbReference type="InterPro" id="IPR023801">
    <property type="entry name" value="His_deacetylse_dom"/>
</dbReference>
<dbReference type="SUPFAM" id="SSF52768">
    <property type="entry name" value="Arginase/deacetylase"/>
    <property type="match status" value="1"/>
</dbReference>
<dbReference type="SUPFAM" id="SSF57903">
    <property type="entry name" value="FYVE/PHD zinc finger"/>
    <property type="match status" value="1"/>
</dbReference>
<dbReference type="WBParaSite" id="SPAL_0001635900.1">
    <property type="protein sequence ID" value="SPAL_0001635900.1"/>
    <property type="gene ID" value="SPAL_0001635900"/>
</dbReference>
<protein>
    <submittedName>
        <fullName evidence="7">Myotubularin phosphatase domain-containing protein</fullName>
    </submittedName>
</protein>
<dbReference type="GO" id="GO:0106018">
    <property type="term" value="F:phosphatidylinositol-3,5-bisphosphate phosphatase activity"/>
    <property type="evidence" value="ECO:0007669"/>
    <property type="project" value="TreeGrafter"/>
</dbReference>
<dbReference type="PANTHER" id="PTHR10807:SF8">
    <property type="entry name" value="PHOSPHATIDYLINOSITOL-3-PHOSPHATE PHOSPHATASE"/>
    <property type="match status" value="1"/>
</dbReference>
<feature type="domain" description="Myotubularin phosphatase" evidence="5">
    <location>
        <begin position="132"/>
        <end position="520"/>
    </location>
</feature>
<dbReference type="SUPFAM" id="SSF52799">
    <property type="entry name" value="(Phosphotyrosine protein) phosphatases II"/>
    <property type="match status" value="1"/>
</dbReference>
<dbReference type="InterPro" id="IPR010569">
    <property type="entry name" value="Myotubularin-like_Pase_dom"/>
</dbReference>
<dbReference type="Gene3D" id="3.40.800.20">
    <property type="entry name" value="Histone deacetylase domain"/>
    <property type="match status" value="1"/>
</dbReference>
<reference evidence="7" key="1">
    <citation type="submission" date="2017-02" db="UniProtKB">
        <authorList>
            <consortium name="WormBaseParasite"/>
        </authorList>
    </citation>
    <scope>IDENTIFICATION</scope>
</reference>
<dbReference type="STRING" id="174720.A0A0N5CES2"/>
<dbReference type="Gene3D" id="2.30.29.30">
    <property type="entry name" value="Pleckstrin-homology domain (PH domain)/Phosphotyrosine-binding domain (PTB)"/>
    <property type="match status" value="1"/>
</dbReference>
<dbReference type="SUPFAM" id="SSF50729">
    <property type="entry name" value="PH domain-like"/>
    <property type="match status" value="1"/>
</dbReference>
<dbReference type="InterPro" id="IPR011011">
    <property type="entry name" value="Znf_FYVE_PHD"/>
</dbReference>
<dbReference type="InterPro" id="IPR030564">
    <property type="entry name" value="Myotubularin"/>
</dbReference>
<evidence type="ECO:0000313" key="7">
    <source>
        <dbReference type="WBParaSite" id="SPAL_0001635900.1"/>
    </source>
</evidence>
<dbReference type="Pfam" id="PF06602">
    <property type="entry name" value="Myotub-related"/>
    <property type="match status" value="1"/>
</dbReference>
<evidence type="ECO:0000256" key="1">
    <source>
        <dbReference type="ARBA" id="ARBA00007471"/>
    </source>
</evidence>
<dbReference type="Pfam" id="PF00850">
    <property type="entry name" value="Hist_deacetyl"/>
    <property type="match status" value="1"/>
</dbReference>
<organism evidence="6 7">
    <name type="scientific">Strongyloides papillosus</name>
    <name type="common">Intestinal threadworm</name>
    <dbReference type="NCBI Taxonomy" id="174720"/>
    <lineage>
        <taxon>Eukaryota</taxon>
        <taxon>Metazoa</taxon>
        <taxon>Ecdysozoa</taxon>
        <taxon>Nematoda</taxon>
        <taxon>Chromadorea</taxon>
        <taxon>Rhabditida</taxon>
        <taxon>Tylenchina</taxon>
        <taxon>Panagrolaimomorpha</taxon>
        <taxon>Strongyloidoidea</taxon>
        <taxon>Strongyloididae</taxon>
        <taxon>Strongyloides</taxon>
    </lineage>
</organism>
<dbReference type="GO" id="GO:0005737">
    <property type="term" value="C:cytoplasm"/>
    <property type="evidence" value="ECO:0007669"/>
    <property type="project" value="TreeGrafter"/>
</dbReference>
<feature type="binding site" evidence="4">
    <location>
        <begin position="355"/>
        <end position="361"/>
    </location>
    <ligand>
        <name>substrate</name>
    </ligand>
</feature>
<dbReference type="AlphaFoldDB" id="A0A0N5CES2"/>
<dbReference type="InterPro" id="IPR037138">
    <property type="entry name" value="His_deacetylse_dom_sf"/>
</dbReference>
<dbReference type="GO" id="GO:0141221">
    <property type="term" value="F:histone deacetylase activity, hydrolytic mechanism"/>
    <property type="evidence" value="ECO:0007669"/>
    <property type="project" value="UniProtKB-EC"/>
</dbReference>